<evidence type="ECO:0000313" key="3">
    <source>
        <dbReference type="Proteomes" id="UP000233220"/>
    </source>
</evidence>
<dbReference type="GO" id="GO:2001033">
    <property type="term" value="P:negative regulation of double-strand break repair via nonhomologous end joining"/>
    <property type="evidence" value="ECO:0007669"/>
    <property type="project" value="Ensembl"/>
</dbReference>
<organism evidence="2 3">
    <name type="scientific">Saimiri boliviensis boliviensis</name>
    <name type="common">Bolivian squirrel monkey</name>
    <dbReference type="NCBI Taxonomy" id="39432"/>
    <lineage>
        <taxon>Eukaryota</taxon>
        <taxon>Metazoa</taxon>
        <taxon>Chordata</taxon>
        <taxon>Craniata</taxon>
        <taxon>Vertebrata</taxon>
        <taxon>Euteleostomi</taxon>
        <taxon>Mammalia</taxon>
        <taxon>Eutheria</taxon>
        <taxon>Euarchontoglires</taxon>
        <taxon>Primates</taxon>
        <taxon>Haplorrhini</taxon>
        <taxon>Platyrrhini</taxon>
        <taxon>Cebidae</taxon>
        <taxon>Saimiriinae</taxon>
        <taxon>Saimiri</taxon>
    </lineage>
</organism>
<dbReference type="Pfam" id="PF15325">
    <property type="entry name" value="MRI"/>
    <property type="match status" value="1"/>
</dbReference>
<dbReference type="GO" id="GO:0005634">
    <property type="term" value="C:nucleus"/>
    <property type="evidence" value="ECO:0007669"/>
    <property type="project" value="Ensembl"/>
</dbReference>
<dbReference type="GO" id="GO:0005737">
    <property type="term" value="C:cytoplasm"/>
    <property type="evidence" value="ECO:0007669"/>
    <property type="project" value="Ensembl"/>
</dbReference>
<keyword evidence="3" id="KW-1185">Reference proteome</keyword>
<dbReference type="AlphaFoldDB" id="A0A2K6TYY6"/>
<dbReference type="GO" id="GO:2001034">
    <property type="term" value="P:positive regulation of double-strand break repair via nonhomologous end joining"/>
    <property type="evidence" value="ECO:0007669"/>
    <property type="project" value="Ensembl"/>
</dbReference>
<dbReference type="GO" id="GO:0003684">
    <property type="term" value="F:damaged DNA binding"/>
    <property type="evidence" value="ECO:0007669"/>
    <property type="project" value="Ensembl"/>
</dbReference>
<dbReference type="GO" id="GO:1990391">
    <property type="term" value="C:DNA repair complex"/>
    <property type="evidence" value="ECO:0007669"/>
    <property type="project" value="Ensembl"/>
</dbReference>
<feature type="compositionally biased region" description="Low complexity" evidence="1">
    <location>
        <begin position="126"/>
        <end position="137"/>
    </location>
</feature>
<sequence length="160" mass="17166">MENLQAETKKRVLPSWLTAQVAAKNVAPVKAPKRRRMAAVPVAAARLPATRTVYCMNEAEIVDVALGILIESRKQEKPCEQPALAGTDNPPPSPPCSVSPHTSSGSSSEDENSGKEAPAPGPSPSQRPGSSNSPSSRSPEEEDEEEEEDALKYVREIFFS</sequence>
<dbReference type="GeneID" id="101029933"/>
<gene>
    <name evidence="2" type="primary">CYREN</name>
</gene>
<dbReference type="Ensembl" id="ENSSBOT00000041678.1">
    <property type="protein sequence ID" value="ENSSBOP00000024816.1"/>
    <property type="gene ID" value="ENSSBOG00000028875.1"/>
</dbReference>
<proteinExistence type="predicted"/>
<dbReference type="GO" id="GO:0006303">
    <property type="term" value="P:double-strand break repair via nonhomologous end joining"/>
    <property type="evidence" value="ECO:0007669"/>
    <property type="project" value="Ensembl"/>
</dbReference>
<dbReference type="CTD" id="78996"/>
<dbReference type="KEGG" id="sbq:101029933"/>
<dbReference type="InterPro" id="IPR028278">
    <property type="entry name" value="MRI"/>
</dbReference>
<feature type="compositionally biased region" description="Low complexity" evidence="1">
    <location>
        <begin position="98"/>
        <end position="107"/>
    </location>
</feature>
<dbReference type="PANTHER" id="PTHR14566">
    <property type="entry name" value="CELL CYCLE REGULATOR OF NON-HOMOLOGOUS END JOINING"/>
    <property type="match status" value="1"/>
</dbReference>
<reference evidence="2" key="2">
    <citation type="submission" date="2025-09" db="UniProtKB">
        <authorList>
            <consortium name="Ensembl"/>
        </authorList>
    </citation>
    <scope>IDENTIFICATION</scope>
</reference>
<protein>
    <submittedName>
        <fullName evidence="2">Cell cycle regulator of NHEJ</fullName>
    </submittedName>
</protein>
<reference evidence="2" key="1">
    <citation type="submission" date="2025-08" db="UniProtKB">
        <authorList>
            <consortium name="Ensembl"/>
        </authorList>
    </citation>
    <scope>IDENTIFICATION</scope>
</reference>
<feature type="compositionally biased region" description="Acidic residues" evidence="1">
    <location>
        <begin position="140"/>
        <end position="149"/>
    </location>
</feature>
<accession>A0A2K6TYY6</accession>
<evidence type="ECO:0000256" key="1">
    <source>
        <dbReference type="SAM" id="MobiDB-lite"/>
    </source>
</evidence>
<dbReference type="OMA" id="VLPTWMT"/>
<dbReference type="GO" id="GO:0035861">
    <property type="term" value="C:site of double-strand break"/>
    <property type="evidence" value="ECO:0007669"/>
    <property type="project" value="Ensembl"/>
</dbReference>
<dbReference type="Proteomes" id="UP000233220">
    <property type="component" value="Unplaced"/>
</dbReference>
<dbReference type="GO" id="GO:1990166">
    <property type="term" value="P:protein localization to site of double-strand break"/>
    <property type="evidence" value="ECO:0007669"/>
    <property type="project" value="Ensembl"/>
</dbReference>
<evidence type="ECO:0000313" key="2">
    <source>
        <dbReference type="Ensembl" id="ENSSBOP00000024816.1"/>
    </source>
</evidence>
<dbReference type="GO" id="GO:0033152">
    <property type="term" value="P:immunoglobulin V(D)J recombination"/>
    <property type="evidence" value="ECO:0007669"/>
    <property type="project" value="Ensembl"/>
</dbReference>
<name>A0A2K6TYY6_SAIBB</name>
<feature type="region of interest" description="Disordered" evidence="1">
    <location>
        <begin position="75"/>
        <end position="151"/>
    </location>
</feature>
<dbReference type="GeneTree" id="ENSGT00390000013192"/>
<dbReference type="PANTHER" id="PTHR14566:SF0">
    <property type="entry name" value="CELL CYCLE REGULATOR OF NON-HOMOLOGOUS END JOINING"/>
    <property type="match status" value="1"/>
</dbReference>
<dbReference type="STRING" id="39432.ENSSBOP00000024816"/>